<evidence type="ECO:0000313" key="2">
    <source>
        <dbReference type="Proteomes" id="UP000248423"/>
    </source>
</evidence>
<organism evidence="1 2">
    <name type="scientific">Aspergillus sclerotiicarbonarius (strain CBS 121057 / IBT 28362)</name>
    <dbReference type="NCBI Taxonomy" id="1448318"/>
    <lineage>
        <taxon>Eukaryota</taxon>
        <taxon>Fungi</taxon>
        <taxon>Dikarya</taxon>
        <taxon>Ascomycota</taxon>
        <taxon>Pezizomycotina</taxon>
        <taxon>Eurotiomycetes</taxon>
        <taxon>Eurotiomycetidae</taxon>
        <taxon>Eurotiales</taxon>
        <taxon>Aspergillaceae</taxon>
        <taxon>Aspergillus</taxon>
        <taxon>Aspergillus subgen. Circumdati</taxon>
    </lineage>
</organism>
<dbReference type="EMBL" id="KZ826365">
    <property type="protein sequence ID" value="PYI04801.1"/>
    <property type="molecule type" value="Genomic_DNA"/>
</dbReference>
<dbReference type="Proteomes" id="UP000248423">
    <property type="component" value="Unassembled WGS sequence"/>
</dbReference>
<evidence type="ECO:0000313" key="1">
    <source>
        <dbReference type="EMBL" id="PYI04801.1"/>
    </source>
</evidence>
<dbReference type="VEuPathDB" id="FungiDB:BO78DRAFT_420326"/>
<keyword evidence="2" id="KW-1185">Reference proteome</keyword>
<reference evidence="1 2" key="1">
    <citation type="submission" date="2018-02" db="EMBL/GenBank/DDBJ databases">
        <title>The genomes of Aspergillus section Nigri reveals drivers in fungal speciation.</title>
        <authorList>
            <consortium name="DOE Joint Genome Institute"/>
            <person name="Vesth T.C."/>
            <person name="Nybo J."/>
            <person name="Theobald S."/>
            <person name="Brandl J."/>
            <person name="Frisvad J.C."/>
            <person name="Nielsen K.F."/>
            <person name="Lyhne E.K."/>
            <person name="Kogle M.E."/>
            <person name="Kuo A."/>
            <person name="Riley R."/>
            <person name="Clum A."/>
            <person name="Nolan M."/>
            <person name="Lipzen A."/>
            <person name="Salamov A."/>
            <person name="Henrissat B."/>
            <person name="Wiebenga A."/>
            <person name="De vries R.P."/>
            <person name="Grigoriev I.V."/>
            <person name="Mortensen U.H."/>
            <person name="Andersen M.R."/>
            <person name="Baker S.E."/>
        </authorList>
    </citation>
    <scope>NUCLEOTIDE SEQUENCE [LARGE SCALE GENOMIC DNA]</scope>
    <source>
        <strain evidence="1 2">CBS 121057</strain>
    </source>
</reference>
<accession>A0A319E497</accession>
<proteinExistence type="predicted"/>
<sequence>MACCQEHLKRWQGLGPMLDLKRQIWGSNTWTTDPMVEGQQWAGGFLHNAFGAKAIPRWICDAWMSAKVKNGGRAAPNLSSVQNQHPQHIGSVVCCPLAIAALRGLFGPSGPKERALVRISRSFAPALGTSPAPTQQHRHQHQIPPGTFCKSFSQTTFSFKQ</sequence>
<dbReference type="AlphaFoldDB" id="A0A319E497"/>
<protein>
    <submittedName>
        <fullName evidence="1">Uncharacterized protein</fullName>
    </submittedName>
</protein>
<gene>
    <name evidence="1" type="ORF">BO78DRAFT_420326</name>
</gene>
<name>A0A319E497_ASPSB</name>